<dbReference type="RefSeq" id="XP_025511360.1">
    <property type="nucleotide sequence ID" value="XM_025654157.1"/>
</dbReference>
<gene>
    <name evidence="1" type="ORF">BO85DRAFT_152245</name>
</gene>
<evidence type="ECO:0000313" key="1">
    <source>
        <dbReference type="EMBL" id="RAH53438.1"/>
    </source>
</evidence>
<proteinExistence type="predicted"/>
<dbReference type="Proteomes" id="UP000249526">
    <property type="component" value="Unassembled WGS sequence"/>
</dbReference>
<dbReference type="GeneID" id="37157559"/>
<keyword evidence="2" id="KW-1185">Reference proteome</keyword>
<evidence type="ECO:0000313" key="2">
    <source>
        <dbReference type="Proteomes" id="UP000249526"/>
    </source>
</evidence>
<name>A0A8G1VK73_9EURO</name>
<protein>
    <submittedName>
        <fullName evidence="1">Uncharacterized protein</fullName>
    </submittedName>
</protein>
<sequence>MIQSISPPGANSTITTRFSFHRLLLLISYVSLESSLPATIGDTRQLGDIILRSEEDWDPQVGLESFADMKGKTWQQLCRDTQRC</sequence>
<dbReference type="AlphaFoldDB" id="A0A8G1VK73"/>
<dbReference type="EMBL" id="KZ825076">
    <property type="protein sequence ID" value="RAH53438.1"/>
    <property type="molecule type" value="Genomic_DNA"/>
</dbReference>
<reference evidence="1 2" key="1">
    <citation type="submission" date="2018-02" db="EMBL/GenBank/DDBJ databases">
        <title>The genomes of Aspergillus section Nigri reveals drivers in fungal speciation.</title>
        <authorList>
            <consortium name="DOE Joint Genome Institute"/>
            <person name="Vesth T.C."/>
            <person name="Nybo J."/>
            <person name="Theobald S."/>
            <person name="Brandl J."/>
            <person name="Frisvad J.C."/>
            <person name="Nielsen K.F."/>
            <person name="Lyhne E.K."/>
            <person name="Kogle M.E."/>
            <person name="Kuo A."/>
            <person name="Riley R."/>
            <person name="Clum A."/>
            <person name="Nolan M."/>
            <person name="Lipzen A."/>
            <person name="Salamov A."/>
            <person name="Henrissat B."/>
            <person name="Wiebenga A."/>
            <person name="De vries R.P."/>
            <person name="Grigoriev I.V."/>
            <person name="Mortensen U.H."/>
            <person name="Andersen M.R."/>
            <person name="Baker S.E."/>
        </authorList>
    </citation>
    <scope>NUCLEOTIDE SEQUENCE [LARGE SCALE GENOMIC DNA]</scope>
    <source>
        <strain evidence="1 2">CBS 112811</strain>
    </source>
</reference>
<organism evidence="1 2">
    <name type="scientific">Aspergillus piperis CBS 112811</name>
    <dbReference type="NCBI Taxonomy" id="1448313"/>
    <lineage>
        <taxon>Eukaryota</taxon>
        <taxon>Fungi</taxon>
        <taxon>Dikarya</taxon>
        <taxon>Ascomycota</taxon>
        <taxon>Pezizomycotina</taxon>
        <taxon>Eurotiomycetes</taxon>
        <taxon>Eurotiomycetidae</taxon>
        <taxon>Eurotiales</taxon>
        <taxon>Aspergillaceae</taxon>
        <taxon>Aspergillus</taxon>
        <taxon>Aspergillus subgen. Circumdati</taxon>
    </lineage>
</organism>
<accession>A0A8G1VK73</accession>